<organism evidence="1 2">
    <name type="scientific">Forsythia ovata</name>
    <dbReference type="NCBI Taxonomy" id="205694"/>
    <lineage>
        <taxon>Eukaryota</taxon>
        <taxon>Viridiplantae</taxon>
        <taxon>Streptophyta</taxon>
        <taxon>Embryophyta</taxon>
        <taxon>Tracheophyta</taxon>
        <taxon>Spermatophyta</taxon>
        <taxon>Magnoliopsida</taxon>
        <taxon>eudicotyledons</taxon>
        <taxon>Gunneridae</taxon>
        <taxon>Pentapetalae</taxon>
        <taxon>asterids</taxon>
        <taxon>lamiids</taxon>
        <taxon>Lamiales</taxon>
        <taxon>Oleaceae</taxon>
        <taxon>Forsythieae</taxon>
        <taxon>Forsythia</taxon>
    </lineage>
</organism>
<keyword evidence="2" id="KW-1185">Reference proteome</keyword>
<evidence type="ECO:0000313" key="1">
    <source>
        <dbReference type="EMBL" id="KAL2559581.1"/>
    </source>
</evidence>
<sequence>MEQVEEIIKSSEKSKHSGTIEANIEVVLHGYCGSGVFKFSKLVELAPSNGKIVVGDIDVFVGIIISNECRLELQDKSLASVLQVRFESEEFIRDGLRRMSLKRVTFEISMNIVLDSLGIIASTSAS</sequence>
<gene>
    <name evidence="1" type="ORF">Fot_04320</name>
</gene>
<reference evidence="2" key="1">
    <citation type="submission" date="2024-07" db="EMBL/GenBank/DDBJ databases">
        <title>Two chromosome-level genome assemblies of Korean endemic species Abeliophyllum distichum and Forsythia ovata (Oleaceae).</title>
        <authorList>
            <person name="Jang H."/>
        </authorList>
    </citation>
    <scope>NUCLEOTIDE SEQUENCE [LARGE SCALE GENOMIC DNA]</scope>
</reference>
<dbReference type="EMBL" id="JBFOLJ010000001">
    <property type="protein sequence ID" value="KAL2559581.1"/>
    <property type="molecule type" value="Genomic_DNA"/>
</dbReference>
<comment type="caution">
    <text evidence="1">The sequence shown here is derived from an EMBL/GenBank/DDBJ whole genome shotgun (WGS) entry which is preliminary data.</text>
</comment>
<evidence type="ECO:0000313" key="2">
    <source>
        <dbReference type="Proteomes" id="UP001604277"/>
    </source>
</evidence>
<protein>
    <submittedName>
        <fullName evidence="1">Uncharacterized protein</fullName>
    </submittedName>
</protein>
<proteinExistence type="predicted"/>
<accession>A0ABD1XCU1</accession>
<name>A0ABD1XCU1_9LAMI</name>
<dbReference type="Proteomes" id="UP001604277">
    <property type="component" value="Unassembled WGS sequence"/>
</dbReference>
<dbReference type="AlphaFoldDB" id="A0ABD1XCU1"/>